<dbReference type="RefSeq" id="WP_204654019.1">
    <property type="nucleotide sequence ID" value="NZ_JAFBFD010000018.1"/>
</dbReference>
<keyword evidence="1" id="KW-0418">Kinase</keyword>
<reference evidence="2" key="1">
    <citation type="journal article" date="2019" name="Int. J. Syst. Evol. Microbiol.">
        <title>The Global Catalogue of Microorganisms (GCM) 10K type strain sequencing project: providing services to taxonomists for standard genome sequencing and annotation.</title>
        <authorList>
            <consortium name="The Broad Institute Genomics Platform"/>
            <consortium name="The Broad Institute Genome Sequencing Center for Infectious Disease"/>
            <person name="Wu L."/>
            <person name="Ma J."/>
        </authorList>
    </citation>
    <scope>NUCLEOTIDE SEQUENCE [LARGE SCALE GENOMIC DNA]</scope>
    <source>
        <strain evidence="2">CGMCC 1.19032</strain>
    </source>
</reference>
<comment type="caution">
    <text evidence="1">The sequence shown here is derived from an EMBL/GenBank/DDBJ whole genome shotgun (WGS) entry which is preliminary data.</text>
</comment>
<evidence type="ECO:0000313" key="1">
    <source>
        <dbReference type="EMBL" id="MFC4718517.1"/>
    </source>
</evidence>
<evidence type="ECO:0000313" key="2">
    <source>
        <dbReference type="Proteomes" id="UP001595969"/>
    </source>
</evidence>
<name>A0ABV9MRA1_9ENTE</name>
<accession>A0ABV9MRA1</accession>
<gene>
    <name evidence="1" type="ORF">ACFO5I_01985</name>
</gene>
<sequence>MVGHYDAGKLVVEEVHRFPNYPKEVAGEYAWDVAYLFEQIIEGITQATKRYPISSIGIDTDDERFVAPGQMVARIQKFASQTNQVLPKTDGEIIRCVYESLAMKYKYTFLEIIDALQEEFDTINILGGGA</sequence>
<keyword evidence="1" id="KW-0808">Transferase</keyword>
<dbReference type="Gene3D" id="3.30.420.40">
    <property type="match status" value="1"/>
</dbReference>
<dbReference type="EMBL" id="JBHSGS010000010">
    <property type="protein sequence ID" value="MFC4718517.1"/>
    <property type="molecule type" value="Genomic_DNA"/>
</dbReference>
<keyword evidence="2" id="KW-1185">Reference proteome</keyword>
<organism evidence="1 2">
    <name type="scientific">Enterococcus lemanii</name>
    <dbReference type="NCBI Taxonomy" id="1159752"/>
    <lineage>
        <taxon>Bacteria</taxon>
        <taxon>Bacillati</taxon>
        <taxon>Bacillota</taxon>
        <taxon>Bacilli</taxon>
        <taxon>Lactobacillales</taxon>
        <taxon>Enterococcaceae</taxon>
        <taxon>Enterococcus</taxon>
    </lineage>
</organism>
<proteinExistence type="predicted"/>
<dbReference type="Proteomes" id="UP001595969">
    <property type="component" value="Unassembled WGS sequence"/>
</dbReference>
<protein>
    <submittedName>
        <fullName evidence="1">FGGY-family carbohydrate kinase</fullName>
    </submittedName>
</protein>
<dbReference type="GO" id="GO:0016301">
    <property type="term" value="F:kinase activity"/>
    <property type="evidence" value="ECO:0007669"/>
    <property type="project" value="UniProtKB-KW"/>
</dbReference>